<gene>
    <name evidence="7" type="primary">Dana\GF15965</name>
    <name evidence="7" type="synonym">dana_GLEANR_17059</name>
    <name evidence="7" type="ORF">GF15965</name>
</gene>
<dbReference type="PANTHER" id="PTHR45632">
    <property type="entry name" value="LD33804P"/>
    <property type="match status" value="1"/>
</dbReference>
<dbReference type="InterPro" id="IPR015915">
    <property type="entry name" value="Kelch-typ_b-propeller"/>
</dbReference>
<dbReference type="SUPFAM" id="SSF117281">
    <property type="entry name" value="Kelch motif"/>
    <property type="match status" value="1"/>
</dbReference>
<evidence type="ECO:0000256" key="3">
    <source>
        <dbReference type="ARBA" id="ARBA00022737"/>
    </source>
</evidence>
<dbReference type="Gene3D" id="1.25.40.420">
    <property type="match status" value="1"/>
</dbReference>
<reference evidence="7 8" key="1">
    <citation type="journal article" date="2007" name="Nature">
        <title>Evolution of genes and genomes on the Drosophila phylogeny.</title>
        <authorList>
            <consortium name="Drosophila 12 Genomes Consortium"/>
            <person name="Clark A.G."/>
            <person name="Eisen M.B."/>
            <person name="Smith D.R."/>
            <person name="Bergman C.M."/>
            <person name="Oliver B."/>
            <person name="Markow T.A."/>
            <person name="Kaufman T.C."/>
            <person name="Kellis M."/>
            <person name="Gelbart W."/>
            <person name="Iyer V.N."/>
            <person name="Pollard D.A."/>
            <person name="Sackton T.B."/>
            <person name="Larracuente A.M."/>
            <person name="Singh N.D."/>
            <person name="Abad J.P."/>
            <person name="Abt D.N."/>
            <person name="Adryan B."/>
            <person name="Aguade M."/>
            <person name="Akashi H."/>
            <person name="Anderson W.W."/>
            <person name="Aquadro C.F."/>
            <person name="Ardell D.H."/>
            <person name="Arguello R."/>
            <person name="Artieri C.G."/>
            <person name="Barbash D.A."/>
            <person name="Barker D."/>
            <person name="Barsanti P."/>
            <person name="Batterham P."/>
            <person name="Batzoglou S."/>
            <person name="Begun D."/>
            <person name="Bhutkar A."/>
            <person name="Blanco E."/>
            <person name="Bosak S.A."/>
            <person name="Bradley R.K."/>
            <person name="Brand A.D."/>
            <person name="Brent M.R."/>
            <person name="Brooks A.N."/>
            <person name="Brown R.H."/>
            <person name="Butlin R.K."/>
            <person name="Caggese C."/>
            <person name="Calvi B.R."/>
            <person name="Bernardo de Carvalho A."/>
            <person name="Caspi A."/>
            <person name="Castrezana S."/>
            <person name="Celniker S.E."/>
            <person name="Chang J.L."/>
            <person name="Chapple C."/>
            <person name="Chatterji S."/>
            <person name="Chinwalla A."/>
            <person name="Civetta A."/>
            <person name="Clifton S.W."/>
            <person name="Comeron J.M."/>
            <person name="Costello J.C."/>
            <person name="Coyne J.A."/>
            <person name="Daub J."/>
            <person name="David R.G."/>
            <person name="Delcher A.L."/>
            <person name="Delehaunty K."/>
            <person name="Do C.B."/>
            <person name="Ebling H."/>
            <person name="Edwards K."/>
            <person name="Eickbush T."/>
            <person name="Evans J.D."/>
            <person name="Filipski A."/>
            <person name="Findeiss S."/>
            <person name="Freyhult E."/>
            <person name="Fulton L."/>
            <person name="Fulton R."/>
            <person name="Garcia A.C."/>
            <person name="Gardiner A."/>
            <person name="Garfield D.A."/>
            <person name="Garvin B.E."/>
            <person name="Gibson G."/>
            <person name="Gilbert D."/>
            <person name="Gnerre S."/>
            <person name="Godfrey J."/>
            <person name="Good R."/>
            <person name="Gotea V."/>
            <person name="Gravely B."/>
            <person name="Greenberg A.J."/>
            <person name="Griffiths-Jones S."/>
            <person name="Gross S."/>
            <person name="Guigo R."/>
            <person name="Gustafson E.A."/>
            <person name="Haerty W."/>
            <person name="Hahn M.W."/>
            <person name="Halligan D.L."/>
            <person name="Halpern A.L."/>
            <person name="Halter G.M."/>
            <person name="Han M.V."/>
            <person name="Heger A."/>
            <person name="Hillier L."/>
            <person name="Hinrichs A.S."/>
            <person name="Holmes I."/>
            <person name="Hoskins R.A."/>
            <person name="Hubisz M.J."/>
            <person name="Hultmark D."/>
            <person name="Huntley M.A."/>
            <person name="Jaffe D.B."/>
            <person name="Jagadeeshan S."/>
            <person name="Jeck W.R."/>
            <person name="Johnson J."/>
            <person name="Jones C.D."/>
            <person name="Jordan W.C."/>
            <person name="Karpen G.H."/>
            <person name="Kataoka E."/>
            <person name="Keightley P.D."/>
            <person name="Kheradpour P."/>
            <person name="Kirkness E.F."/>
            <person name="Koerich L.B."/>
            <person name="Kristiansen K."/>
            <person name="Kudrna D."/>
            <person name="Kulathinal R.J."/>
            <person name="Kumar S."/>
            <person name="Kwok R."/>
            <person name="Lander E."/>
            <person name="Langley C.H."/>
            <person name="Lapoint R."/>
            <person name="Lazzaro B.P."/>
            <person name="Lee S.J."/>
            <person name="Levesque L."/>
            <person name="Li R."/>
            <person name="Lin C.F."/>
            <person name="Lin M.F."/>
            <person name="Lindblad-Toh K."/>
            <person name="Llopart A."/>
            <person name="Long M."/>
            <person name="Low L."/>
            <person name="Lozovsky E."/>
            <person name="Lu J."/>
            <person name="Luo M."/>
            <person name="Machado C.A."/>
            <person name="Makalowski W."/>
            <person name="Marzo M."/>
            <person name="Matsuda M."/>
            <person name="Matzkin L."/>
            <person name="McAllister B."/>
            <person name="McBride C.S."/>
            <person name="McKernan B."/>
            <person name="McKernan K."/>
            <person name="Mendez-Lago M."/>
            <person name="Minx P."/>
            <person name="Mollenhauer M.U."/>
            <person name="Montooth K."/>
            <person name="Mount S.M."/>
            <person name="Mu X."/>
            <person name="Myers E."/>
            <person name="Negre B."/>
            <person name="Newfeld S."/>
            <person name="Nielsen R."/>
            <person name="Noor M.A."/>
            <person name="O'Grady P."/>
            <person name="Pachter L."/>
            <person name="Papaceit M."/>
            <person name="Parisi M.J."/>
            <person name="Parisi M."/>
            <person name="Parts L."/>
            <person name="Pedersen J.S."/>
            <person name="Pesole G."/>
            <person name="Phillippy A.M."/>
            <person name="Ponting C.P."/>
            <person name="Pop M."/>
            <person name="Porcelli D."/>
            <person name="Powell J.R."/>
            <person name="Prohaska S."/>
            <person name="Pruitt K."/>
            <person name="Puig M."/>
            <person name="Quesneville H."/>
            <person name="Ram K.R."/>
            <person name="Rand D."/>
            <person name="Rasmussen M.D."/>
            <person name="Reed L.K."/>
            <person name="Reenan R."/>
            <person name="Reily A."/>
            <person name="Remington K.A."/>
            <person name="Rieger T.T."/>
            <person name="Ritchie M.G."/>
            <person name="Robin C."/>
            <person name="Rogers Y.H."/>
            <person name="Rohde C."/>
            <person name="Rozas J."/>
            <person name="Rubenfield M.J."/>
            <person name="Ruiz A."/>
            <person name="Russo S."/>
            <person name="Salzberg S.L."/>
            <person name="Sanchez-Gracia A."/>
            <person name="Saranga D.J."/>
            <person name="Sato H."/>
            <person name="Schaeffer S.W."/>
            <person name="Schatz M.C."/>
            <person name="Schlenke T."/>
            <person name="Schwartz R."/>
            <person name="Segarra C."/>
            <person name="Singh R.S."/>
            <person name="Sirot L."/>
            <person name="Sirota M."/>
            <person name="Sisneros N.B."/>
            <person name="Smith C.D."/>
            <person name="Smith T.F."/>
            <person name="Spieth J."/>
            <person name="Stage D.E."/>
            <person name="Stark A."/>
            <person name="Stephan W."/>
            <person name="Strausberg R.L."/>
            <person name="Strempel S."/>
            <person name="Sturgill D."/>
            <person name="Sutton G."/>
            <person name="Sutton G.G."/>
            <person name="Tao W."/>
            <person name="Teichmann S."/>
            <person name="Tobari Y.N."/>
            <person name="Tomimura Y."/>
            <person name="Tsolas J.M."/>
            <person name="Valente V.L."/>
            <person name="Venter E."/>
            <person name="Venter J.C."/>
            <person name="Vicario S."/>
            <person name="Vieira F.G."/>
            <person name="Vilella A.J."/>
            <person name="Villasante A."/>
            <person name="Walenz B."/>
            <person name="Wang J."/>
            <person name="Wasserman M."/>
            <person name="Watts T."/>
            <person name="Wilson D."/>
            <person name="Wilson R.K."/>
            <person name="Wing R.A."/>
            <person name="Wolfner M.F."/>
            <person name="Wong A."/>
            <person name="Wong G.K."/>
            <person name="Wu C.I."/>
            <person name="Wu G."/>
            <person name="Yamamoto D."/>
            <person name="Yang H.P."/>
            <person name="Yang S.P."/>
            <person name="Yorke J.A."/>
            <person name="Yoshida K."/>
            <person name="Zdobnov E."/>
            <person name="Zhang P."/>
            <person name="Zhang Y."/>
            <person name="Zimin A.V."/>
            <person name="Baldwin J."/>
            <person name="Abdouelleil A."/>
            <person name="Abdulkadir J."/>
            <person name="Abebe A."/>
            <person name="Abera B."/>
            <person name="Abreu J."/>
            <person name="Acer S.C."/>
            <person name="Aftuck L."/>
            <person name="Alexander A."/>
            <person name="An P."/>
            <person name="Anderson E."/>
            <person name="Anderson S."/>
            <person name="Arachi H."/>
            <person name="Azer M."/>
            <person name="Bachantsang P."/>
            <person name="Barry A."/>
            <person name="Bayul T."/>
            <person name="Berlin A."/>
            <person name="Bessette D."/>
            <person name="Bloom T."/>
            <person name="Blye J."/>
            <person name="Boguslavskiy L."/>
            <person name="Bonnet C."/>
            <person name="Boukhgalter B."/>
            <person name="Bourzgui I."/>
            <person name="Brown A."/>
            <person name="Cahill P."/>
            <person name="Channer S."/>
            <person name="Cheshatsang Y."/>
            <person name="Chuda L."/>
            <person name="Citroen M."/>
            <person name="Collymore A."/>
            <person name="Cooke P."/>
            <person name="Costello M."/>
            <person name="D'Aco K."/>
            <person name="Daza R."/>
            <person name="De Haan G."/>
            <person name="DeGray S."/>
            <person name="DeMaso C."/>
            <person name="Dhargay N."/>
            <person name="Dooley K."/>
            <person name="Dooley E."/>
            <person name="Doricent M."/>
            <person name="Dorje P."/>
            <person name="Dorjee K."/>
            <person name="Dupes A."/>
            <person name="Elong R."/>
            <person name="Falk J."/>
            <person name="Farina A."/>
            <person name="Faro S."/>
            <person name="Ferguson D."/>
            <person name="Fisher S."/>
            <person name="Foley C.D."/>
            <person name="Franke A."/>
            <person name="Friedrich D."/>
            <person name="Gadbois L."/>
            <person name="Gearin G."/>
            <person name="Gearin C.R."/>
            <person name="Giannoukos G."/>
            <person name="Goode T."/>
            <person name="Graham J."/>
            <person name="Grandbois E."/>
            <person name="Grewal S."/>
            <person name="Gyaltsen K."/>
            <person name="Hafez N."/>
            <person name="Hagos B."/>
            <person name="Hall J."/>
            <person name="Henson C."/>
            <person name="Hollinger A."/>
            <person name="Honan T."/>
            <person name="Huard M.D."/>
            <person name="Hughes L."/>
            <person name="Hurhula B."/>
            <person name="Husby M.E."/>
            <person name="Kamat A."/>
            <person name="Kanga B."/>
            <person name="Kashin S."/>
            <person name="Khazanovich D."/>
            <person name="Kisner P."/>
            <person name="Lance K."/>
            <person name="Lara M."/>
            <person name="Lee W."/>
            <person name="Lennon N."/>
            <person name="Letendre F."/>
            <person name="LeVine R."/>
            <person name="Lipovsky A."/>
            <person name="Liu X."/>
            <person name="Liu J."/>
            <person name="Liu S."/>
            <person name="Lokyitsang T."/>
            <person name="Lokyitsang Y."/>
            <person name="Lubonja R."/>
            <person name="Lui A."/>
            <person name="MacDonald P."/>
            <person name="Magnisalis V."/>
            <person name="Maru K."/>
            <person name="Matthews C."/>
            <person name="McCusker W."/>
            <person name="McDonough S."/>
            <person name="Mehta T."/>
            <person name="Meldrim J."/>
            <person name="Meneus L."/>
            <person name="Mihai O."/>
            <person name="Mihalev A."/>
            <person name="Mihova T."/>
            <person name="Mittelman R."/>
            <person name="Mlenga V."/>
            <person name="Montmayeur A."/>
            <person name="Mulrain L."/>
            <person name="Navidi A."/>
            <person name="Naylor J."/>
            <person name="Negash T."/>
            <person name="Nguyen T."/>
            <person name="Nguyen N."/>
            <person name="Nicol R."/>
            <person name="Norbu C."/>
            <person name="Norbu N."/>
            <person name="Novod N."/>
            <person name="O'Neill B."/>
            <person name="Osman S."/>
            <person name="Markiewicz E."/>
            <person name="Oyono O.L."/>
            <person name="Patti C."/>
            <person name="Phunkhang P."/>
            <person name="Pierre F."/>
            <person name="Priest M."/>
            <person name="Raghuraman S."/>
            <person name="Rege F."/>
            <person name="Reyes R."/>
            <person name="Rise C."/>
            <person name="Rogov P."/>
            <person name="Ross K."/>
            <person name="Ryan E."/>
            <person name="Settipalli S."/>
            <person name="Shea T."/>
            <person name="Sherpa N."/>
            <person name="Shi L."/>
            <person name="Shih D."/>
            <person name="Sparrow T."/>
            <person name="Spaulding J."/>
            <person name="Stalker J."/>
            <person name="Stange-Thomann N."/>
            <person name="Stavropoulos S."/>
            <person name="Stone C."/>
            <person name="Strader C."/>
            <person name="Tesfaye S."/>
            <person name="Thomson T."/>
            <person name="Thoulutsang Y."/>
            <person name="Thoulutsang D."/>
            <person name="Topham K."/>
            <person name="Topping I."/>
            <person name="Tsamla T."/>
            <person name="Vassiliev H."/>
            <person name="Vo A."/>
            <person name="Wangchuk T."/>
            <person name="Wangdi T."/>
            <person name="Weiand M."/>
            <person name="Wilkinson J."/>
            <person name="Wilson A."/>
            <person name="Yadav S."/>
            <person name="Young G."/>
            <person name="Yu Q."/>
            <person name="Zembek L."/>
            <person name="Zhong D."/>
            <person name="Zimmer A."/>
            <person name="Zwirko Z."/>
            <person name="Jaffe D.B."/>
            <person name="Alvarez P."/>
            <person name="Brockman W."/>
            <person name="Butler J."/>
            <person name="Chin C."/>
            <person name="Gnerre S."/>
            <person name="Grabherr M."/>
            <person name="Kleber M."/>
            <person name="Mauceli E."/>
            <person name="MacCallum I."/>
        </authorList>
    </citation>
    <scope>NUCLEOTIDE SEQUENCE [LARGE SCALE GENOMIC DNA]</scope>
    <source>
        <strain evidence="7">TSC#14024-0371.13</strain>
        <strain evidence="8">Tucson 14024-0371.13</strain>
    </source>
</reference>
<dbReference type="EMBL" id="CH902650">
    <property type="protein sequence ID" value="KPU72660.1"/>
    <property type="molecule type" value="Genomic_DNA"/>
</dbReference>
<accession>A0A0P9A2G9</accession>
<dbReference type="InterPro" id="IPR011333">
    <property type="entry name" value="SKP1/BTB/POZ_sf"/>
</dbReference>
<name>A0A0P9A2G9_DROAN</name>
<dbReference type="Gene3D" id="2.120.10.80">
    <property type="entry name" value="Kelch-type beta propeller"/>
    <property type="match status" value="1"/>
</dbReference>
<feature type="domain" description="BTB" evidence="6">
    <location>
        <begin position="46"/>
        <end position="114"/>
    </location>
</feature>
<evidence type="ECO:0000259" key="6">
    <source>
        <dbReference type="PROSITE" id="PS50097"/>
    </source>
</evidence>
<dbReference type="InterPro" id="IPR000210">
    <property type="entry name" value="BTB/POZ_dom"/>
</dbReference>
<dbReference type="SMART" id="SM00875">
    <property type="entry name" value="BACK"/>
    <property type="match status" value="1"/>
</dbReference>
<dbReference type="EMBL" id="CH902650">
    <property type="protein sequence ID" value="KPU72661.1"/>
    <property type="molecule type" value="Genomic_DNA"/>
</dbReference>
<dbReference type="GO" id="GO:0016567">
    <property type="term" value="P:protein ubiquitination"/>
    <property type="evidence" value="ECO:0007669"/>
    <property type="project" value="UniProtKB-UniPathway"/>
</dbReference>
<dbReference type="Pfam" id="PF07646">
    <property type="entry name" value="Kelch_2"/>
    <property type="match status" value="1"/>
</dbReference>
<keyword evidence="3" id="KW-0677">Repeat</keyword>
<dbReference type="PROSITE" id="PS50097">
    <property type="entry name" value="BTB"/>
    <property type="match status" value="1"/>
</dbReference>
<evidence type="ECO:0000313" key="8">
    <source>
        <dbReference type="Proteomes" id="UP000007801"/>
    </source>
</evidence>
<dbReference type="InterPro" id="IPR017096">
    <property type="entry name" value="BTB-kelch_protein"/>
</dbReference>
<dbReference type="AlphaFoldDB" id="A0A0P9A2G9"/>
<dbReference type="PIRSF" id="PIRSF037037">
    <property type="entry name" value="Kelch-like_protein_gigaxonin"/>
    <property type="match status" value="1"/>
</dbReference>
<evidence type="ECO:0000256" key="2">
    <source>
        <dbReference type="ARBA" id="ARBA00022441"/>
    </source>
</evidence>
<comment type="function">
    <text evidence="4">Probable substrate-specific adapter of an E3 ubiquitin-protein ligase complex which mediates the ubiquitination and subsequent proteasomal degradation of target proteins. May have a role in synapse differentiation and growth.</text>
</comment>
<feature type="compositionally biased region" description="Low complexity" evidence="5">
    <location>
        <begin position="1"/>
        <end position="25"/>
    </location>
</feature>
<dbReference type="Gene3D" id="3.30.710.10">
    <property type="entry name" value="Potassium Channel Kv1.1, Chain A"/>
    <property type="match status" value="1"/>
</dbReference>
<feature type="region of interest" description="Disordered" evidence="5">
    <location>
        <begin position="1"/>
        <end position="30"/>
    </location>
</feature>
<keyword evidence="8" id="KW-1185">Reference proteome</keyword>
<evidence type="ECO:0000313" key="7">
    <source>
        <dbReference type="EMBL" id="KPU72661.1"/>
    </source>
</evidence>
<dbReference type="CDD" id="cd14733">
    <property type="entry name" value="BACK"/>
    <property type="match status" value="1"/>
</dbReference>
<dbReference type="GO" id="GO:0003779">
    <property type="term" value="F:actin binding"/>
    <property type="evidence" value="ECO:0007669"/>
    <property type="project" value="UniProtKB-KW"/>
</dbReference>
<dbReference type="OrthoDB" id="45365at2759"/>
<dbReference type="Pfam" id="PF00651">
    <property type="entry name" value="BTB"/>
    <property type="match status" value="1"/>
</dbReference>
<dbReference type="GeneID" id="6498766"/>
<dbReference type="SMART" id="SM00225">
    <property type="entry name" value="BTB"/>
    <property type="match status" value="1"/>
</dbReference>
<dbReference type="InterPro" id="IPR011498">
    <property type="entry name" value="Kelch_2"/>
</dbReference>
<dbReference type="Pfam" id="PF07707">
    <property type="entry name" value="BACK"/>
    <property type="match status" value="1"/>
</dbReference>
<dbReference type="SUPFAM" id="SSF54695">
    <property type="entry name" value="POZ domain"/>
    <property type="match status" value="1"/>
</dbReference>
<dbReference type="SMART" id="SM00612">
    <property type="entry name" value="Kelch"/>
    <property type="match status" value="4"/>
</dbReference>
<reference evidence="7" key="3">
    <citation type="submission" date="2015-10" db="EMBL/GenBank/DDBJ databases">
        <authorList>
            <consortium name="FlyBase"/>
        </authorList>
    </citation>
    <scope>NUCLEOTIDE SEQUENCE</scope>
    <source>
        <strain evidence="7">TSC#14024-0371.13</strain>
    </source>
</reference>
<dbReference type="Pfam" id="PF24681">
    <property type="entry name" value="Kelch_KLHDC2_KLHL20_DRC7"/>
    <property type="match status" value="1"/>
</dbReference>
<dbReference type="STRING" id="7217.A0A0P9A2G9"/>
<evidence type="ECO:0000256" key="1">
    <source>
        <dbReference type="ARBA" id="ARBA00013699"/>
    </source>
</evidence>
<dbReference type="UniPathway" id="UPA00143"/>
<evidence type="ECO:0000256" key="4">
    <source>
        <dbReference type="ARBA" id="ARBA00043912"/>
    </source>
</evidence>
<protein>
    <recommendedName>
        <fullName evidence="1">Kelch-like protein diablo</fullName>
    </recommendedName>
</protein>
<keyword evidence="2" id="KW-0880">Kelch repeat</keyword>
<reference evidence="7" key="2">
    <citation type="journal article" date="2008" name="Bioinformatics">
        <title>Assembly reconciliation.</title>
        <authorList>
            <person name="Zimin A.V."/>
            <person name="Smith D.R."/>
            <person name="Sutton G."/>
            <person name="Yorke J.A."/>
        </authorList>
    </citation>
    <scope>NUCLEOTIDE SEQUENCE</scope>
    <source>
        <strain evidence="7">TSC#14024-0371.13</strain>
    </source>
</reference>
<evidence type="ECO:0000256" key="5">
    <source>
        <dbReference type="SAM" id="MobiDB-lite"/>
    </source>
</evidence>
<dbReference type="InterPro" id="IPR006652">
    <property type="entry name" value="Kelch_1"/>
</dbReference>
<dbReference type="SMR" id="A0A0P9A2G9"/>
<organism evidence="7 8">
    <name type="scientific">Drosophila ananassae</name>
    <name type="common">Fruit fly</name>
    <dbReference type="NCBI Taxonomy" id="7217"/>
    <lineage>
        <taxon>Eukaryota</taxon>
        <taxon>Metazoa</taxon>
        <taxon>Ecdysozoa</taxon>
        <taxon>Arthropoda</taxon>
        <taxon>Hexapoda</taxon>
        <taxon>Insecta</taxon>
        <taxon>Pterygota</taxon>
        <taxon>Neoptera</taxon>
        <taxon>Endopterygota</taxon>
        <taxon>Diptera</taxon>
        <taxon>Brachycera</taxon>
        <taxon>Muscomorpha</taxon>
        <taxon>Ephydroidea</taxon>
        <taxon>Drosophilidae</taxon>
        <taxon>Drosophila</taxon>
        <taxon>Sophophora</taxon>
    </lineage>
</organism>
<sequence length="624" mass="70774">MSAPASASATAPAATATATATQTSTRSDEENLLRGLNKLRNEDKLTDVTLIVEDLRFKAHRVVLAASSDYFCAMFADCAMIESRQEEINLYGITARAMGAIIDYIYTSLLELNADNIEEILAAATHVQVREVIERCTMFLETKIEMDNCLAIAGMADIYGQMALSRRAYRFICANFEDFTGTPDFKELKKDQLSFILSSNYPIDVTEQELVRLVCSYCLDKQMEESDIRDLLRLINWTHISYKYIEELRQLDCSLEEGKRLQLPAGYYNRIKQEYLATLLKGDGSLADQTALQRGPTNMRGMELSLLKIGGFEWKGLTNVIMCFSPSKMKWYELTSIPHIDQFLILSFPGNFGTAVLNNELYIVGGAYDVCLKEYIHPFGFCYCPLRDAWVSIAPIQLDRCRFSLNAVGKHHLYAVGGIVEHDDFSEETMRRVSNVERYDIARNAWTFMPSLQENRSQHAGVVVGDKLYISGGIYLANILATMWCFDTITETWHQLASMPTPCCDHVLVAIDNCIYACGGWRESVTESRVLVQHIYAYDIETNVWTRETQIPAPKFYSGVTVMRRTIFFVGGLDSTESIDRASSETMAYNLDSKTWWHRKDSWDTPNDVWESTCAAIYVPMFNS</sequence>
<dbReference type="Proteomes" id="UP000007801">
    <property type="component" value="Unassembled WGS sequence"/>
</dbReference>
<dbReference type="InterPro" id="IPR011705">
    <property type="entry name" value="BACK"/>
</dbReference>
<proteinExistence type="predicted"/>
<dbReference type="FunCoup" id="A0A0P9A2G9">
    <property type="interactions" value="456"/>
</dbReference>
<dbReference type="PANTHER" id="PTHR45632:SF3">
    <property type="entry name" value="KELCH-LIKE PROTEIN 32"/>
    <property type="match status" value="1"/>
</dbReference>